<reference evidence="1" key="1">
    <citation type="journal article" date="2020" name="mSystems">
        <title>Genome- and Community-Level Interaction Insights into Carbon Utilization and Element Cycling Functions of Hydrothermarchaeota in Hydrothermal Sediment.</title>
        <authorList>
            <person name="Zhou Z."/>
            <person name="Liu Y."/>
            <person name="Xu W."/>
            <person name="Pan J."/>
            <person name="Luo Z.H."/>
            <person name="Li M."/>
        </authorList>
    </citation>
    <scope>NUCLEOTIDE SEQUENCE [LARGE SCALE GENOMIC DNA]</scope>
    <source>
        <strain evidence="1">HyVt-28</strain>
    </source>
</reference>
<dbReference type="EMBL" id="DRDR01000143">
    <property type="protein sequence ID" value="HDL60476.1"/>
    <property type="molecule type" value="Genomic_DNA"/>
</dbReference>
<accession>A0A7V0Q8A2</accession>
<proteinExistence type="predicted"/>
<gene>
    <name evidence="1" type="ORF">ENH14_03365</name>
</gene>
<dbReference type="Proteomes" id="UP000886381">
    <property type="component" value="Unassembled WGS sequence"/>
</dbReference>
<organism evidence="1">
    <name type="scientific">candidate division WOR-3 bacterium</name>
    <dbReference type="NCBI Taxonomy" id="2052148"/>
    <lineage>
        <taxon>Bacteria</taxon>
        <taxon>Bacteria division WOR-3</taxon>
    </lineage>
</organism>
<feature type="non-terminal residue" evidence="1">
    <location>
        <position position="410"/>
    </location>
</feature>
<protein>
    <recommendedName>
        <fullName evidence="2">DUF1302 family protein</fullName>
    </recommendedName>
</protein>
<sequence length="410" mass="46935">MLNFNRAGFSVQREGEFYEINRFTLYAARCAKCAKFLLWILLSILLISRAFAQVNIGGYVETINRYWISPDSGKWTWNEVRTEVNLEATPGDNLHFYSEVRLRALGFPNITSITDLQRREKDKDFPWSLVVRETYLDIFGFIYPNIDLRAGKQIIAWGTADKINPTSNLSSYDLEDFFEFGEKIGVNALRVNFTLEPVTLEADFIPVFTPSTLPPPEWTNIMLGEDIPLPTGMHLVNKSDTVKLPERKLNKSAEAAFKISGTLWNWDFSLSYFYGYDGLPLGERVEIIPLDTLGNVNLKIITSYPRIQVIGGDFAGSVKGIGVWGEGALYIPEDFIMTRVIPSPYGPVMEMDTLLKNKSPYFKFVLGADYTFKNGMYFNIQYVRGFLHERGDSLKDYFIARVEKKFFNDE</sequence>
<evidence type="ECO:0000313" key="1">
    <source>
        <dbReference type="EMBL" id="HDL60476.1"/>
    </source>
</evidence>
<comment type="caution">
    <text evidence="1">The sequence shown here is derived from an EMBL/GenBank/DDBJ whole genome shotgun (WGS) entry which is preliminary data.</text>
</comment>
<name>A0A7V0Q8A2_UNCW3</name>
<evidence type="ECO:0008006" key="2">
    <source>
        <dbReference type="Google" id="ProtNLM"/>
    </source>
</evidence>
<dbReference type="AlphaFoldDB" id="A0A7V0Q8A2"/>